<keyword evidence="5" id="KW-1185">Reference proteome</keyword>
<feature type="transmembrane region" description="Helical" evidence="3">
    <location>
        <begin position="26"/>
        <end position="45"/>
    </location>
</feature>
<dbReference type="RefSeq" id="XP_005539181.1">
    <property type="nucleotide sequence ID" value="XM_005539124.1"/>
</dbReference>
<dbReference type="HOGENOM" id="CLU_296192_0_0_1"/>
<feature type="transmembrane region" description="Helical" evidence="3">
    <location>
        <begin position="76"/>
        <end position="96"/>
    </location>
</feature>
<dbReference type="Proteomes" id="UP000007014">
    <property type="component" value="Chromosome 20"/>
</dbReference>
<evidence type="ECO:0000313" key="4">
    <source>
        <dbReference type="EMBL" id="BAM83145.1"/>
    </source>
</evidence>
<name>M1V7I9_CYAM1</name>
<dbReference type="AlphaFoldDB" id="M1V7I9"/>
<feature type="transmembrane region" description="Helical" evidence="3">
    <location>
        <begin position="512"/>
        <end position="534"/>
    </location>
</feature>
<dbReference type="PANTHER" id="PTHR37994">
    <property type="entry name" value="ARAE_2_N DOMAIN-CONTAINING PROTEIN-RELATED"/>
    <property type="match status" value="1"/>
</dbReference>
<dbReference type="KEGG" id="cme:CYME_CMT140C"/>
<feature type="compositionally biased region" description="Basic and acidic residues" evidence="2">
    <location>
        <begin position="1011"/>
        <end position="1020"/>
    </location>
</feature>
<dbReference type="OrthoDB" id="2148at2759"/>
<feature type="compositionally biased region" description="Polar residues" evidence="2">
    <location>
        <begin position="996"/>
        <end position="1010"/>
    </location>
</feature>
<keyword evidence="1" id="KW-0175">Coiled coil</keyword>
<feature type="transmembrane region" description="Helical" evidence="3">
    <location>
        <begin position="103"/>
        <end position="120"/>
    </location>
</feature>
<feature type="transmembrane region" description="Helical" evidence="3">
    <location>
        <begin position="485"/>
        <end position="506"/>
    </location>
</feature>
<evidence type="ECO:0000313" key="5">
    <source>
        <dbReference type="Proteomes" id="UP000007014"/>
    </source>
</evidence>
<dbReference type="EMBL" id="AP006502">
    <property type="protein sequence ID" value="BAM83145.1"/>
    <property type="molecule type" value="Genomic_DNA"/>
</dbReference>
<proteinExistence type="predicted"/>
<organism evidence="4 5">
    <name type="scientific">Cyanidioschyzon merolae (strain NIES-3377 / 10D)</name>
    <name type="common">Unicellular red alga</name>
    <dbReference type="NCBI Taxonomy" id="280699"/>
    <lineage>
        <taxon>Eukaryota</taxon>
        <taxon>Rhodophyta</taxon>
        <taxon>Bangiophyceae</taxon>
        <taxon>Cyanidiales</taxon>
        <taxon>Cyanidiaceae</taxon>
        <taxon>Cyanidioschyzon</taxon>
    </lineage>
</organism>
<keyword evidence="3" id="KW-0812">Transmembrane</keyword>
<sequence length="1020" mass="114796">MAFWEQCKRLLIFILKLLISEKSKNALRVALVCAAVSITIFFAVLRSRLECYTNNLAYVALVIIAQHPHIGSVLRAGAILSLASLIATVFGLVGLAMADKSAAALYFITLVFAGIATILRTDTNPISPGMGISINFLFGAIFIFYVKTPPSEAWDRTYPTLLSGLFASAASLIGAILIFPKSARRSLRTGLAASLRETGDVLRDLRETLQKPPKDRQFSISIESEMGGQSFAPAALAKVQNLRAALAQHRVMLSYMPFEPNLLPPWQCEPDKAWSRLIDAVEDFVFQVDAIVCVFANEQAFISEALNELFSDSIQVMVDFLEAATESAHKLADSIQAYPRALDTDVVLTRPMRRQLNRVIARARHQRWQALRYEDRDRDVNPASAYEFASLIFVAYNIRALQRLVENLKQRVSELLTERRRLRFAPIANLFRWVPMILMAPVQSWMKTHILLRNPTNAKFLIKYLLCVAIITFPTLFVSQFSHRVYAFLQHDNAISAYIIVTILFMRGVEMTIFRVFLYFTVTFASCALAYALTVMAPTDQYVIDMWIGVWTWGALLVASIDPAYIVTTFPFLLAQYFIIGCQYGLGFTFVYAASRAVSVSCGCFVVAAVSILLWPYRSEEEVRALLSQILTSITELFIKTNEIFFRMNKEGGSAIWEETGGAEIESKIRQTETLITVVNLRMMLDITPNYRKSSLPQGLGWVALLMRRFYLLRQVVRASPQIRGCYSTTAYEMFLKHLEPELEVMLNEWKQTAEFAAERLRCRRINRPPPDKLLEALHRLRSARAGVITKYAAVRCDMLRRWRESLIAFHLHSVDTRRSDESSTEPKHDGSLTAISSDSSSSPTNEQCTERNPIVISPSKDADTPNVMEPGMDVVAERMDTVDLGPPDLHPDDSVRFLAWLYATRLMYTAFDCVSEAIGNLRYGPRRRTRWQRLWLRLAGKSGRDHRPKSSSTSKASKSSDEKAHSASDNVQPTENESNARPDPDDEEASAVEVRTSNQVANTAPSISGSRKDAGHYAC</sequence>
<evidence type="ECO:0000256" key="1">
    <source>
        <dbReference type="SAM" id="Coils"/>
    </source>
</evidence>
<feature type="transmembrane region" description="Helical" evidence="3">
    <location>
        <begin position="158"/>
        <end position="179"/>
    </location>
</feature>
<feature type="region of interest" description="Disordered" evidence="2">
    <location>
        <begin position="942"/>
        <end position="1020"/>
    </location>
</feature>
<dbReference type="Gramene" id="CMT140CT">
    <property type="protein sequence ID" value="CMT140CT"/>
    <property type="gene ID" value="CMT140C"/>
</dbReference>
<accession>M1V7I9</accession>
<protein>
    <submittedName>
        <fullName evidence="4">Uncharacterized protein</fullName>
    </submittedName>
</protein>
<dbReference type="GeneID" id="16997929"/>
<reference evidence="4 5" key="1">
    <citation type="journal article" date="2004" name="Nature">
        <title>Genome sequence of the ultrasmall unicellular red alga Cyanidioschyzon merolae 10D.</title>
        <authorList>
            <person name="Matsuzaki M."/>
            <person name="Misumi O."/>
            <person name="Shin-i T."/>
            <person name="Maruyama S."/>
            <person name="Takahara M."/>
            <person name="Miyagishima S."/>
            <person name="Mori T."/>
            <person name="Nishida K."/>
            <person name="Yagisawa F."/>
            <person name="Nishida K."/>
            <person name="Yoshida Y."/>
            <person name="Nishimura Y."/>
            <person name="Nakao S."/>
            <person name="Kobayashi T."/>
            <person name="Momoyama Y."/>
            <person name="Higashiyama T."/>
            <person name="Minoda A."/>
            <person name="Sano M."/>
            <person name="Nomoto H."/>
            <person name="Oishi K."/>
            <person name="Hayashi H."/>
            <person name="Ohta F."/>
            <person name="Nishizaka S."/>
            <person name="Haga S."/>
            <person name="Miura S."/>
            <person name="Morishita T."/>
            <person name="Kabeya Y."/>
            <person name="Terasawa K."/>
            <person name="Suzuki Y."/>
            <person name="Ishii Y."/>
            <person name="Asakawa S."/>
            <person name="Takano H."/>
            <person name="Ohta N."/>
            <person name="Kuroiwa H."/>
            <person name="Tanaka K."/>
            <person name="Shimizu N."/>
            <person name="Sugano S."/>
            <person name="Sato N."/>
            <person name="Nozaki H."/>
            <person name="Ogasawara N."/>
            <person name="Kohara Y."/>
            <person name="Kuroiwa T."/>
        </authorList>
    </citation>
    <scope>NUCLEOTIDE SEQUENCE [LARGE SCALE GENOMIC DNA]</scope>
    <source>
        <strain evidence="4 5">10D</strain>
    </source>
</reference>
<evidence type="ECO:0000256" key="3">
    <source>
        <dbReference type="SAM" id="Phobius"/>
    </source>
</evidence>
<feature type="transmembrane region" description="Helical" evidence="3">
    <location>
        <begin position="598"/>
        <end position="617"/>
    </location>
</feature>
<reference evidence="4 5" key="2">
    <citation type="journal article" date="2007" name="BMC Biol.">
        <title>A 100%-complete sequence reveals unusually simple genomic features in the hot-spring red alga Cyanidioschyzon merolae.</title>
        <authorList>
            <person name="Nozaki H."/>
            <person name="Takano H."/>
            <person name="Misumi O."/>
            <person name="Terasawa K."/>
            <person name="Matsuzaki M."/>
            <person name="Maruyama S."/>
            <person name="Nishida K."/>
            <person name="Yagisawa F."/>
            <person name="Yoshida Y."/>
            <person name="Fujiwara T."/>
            <person name="Takio S."/>
            <person name="Tamura K."/>
            <person name="Chung S.J."/>
            <person name="Nakamura S."/>
            <person name="Kuroiwa H."/>
            <person name="Tanaka K."/>
            <person name="Sato N."/>
            <person name="Kuroiwa T."/>
        </authorList>
    </citation>
    <scope>NUCLEOTIDE SEQUENCE [LARGE SCALE GENOMIC DNA]</scope>
    <source>
        <strain evidence="4 5">10D</strain>
    </source>
</reference>
<feature type="transmembrane region" description="Helical" evidence="3">
    <location>
        <begin position="126"/>
        <end position="146"/>
    </location>
</feature>
<dbReference type="OMA" id="HILCFAN"/>
<keyword evidence="3" id="KW-0472">Membrane</keyword>
<keyword evidence="3" id="KW-1133">Transmembrane helix</keyword>
<feature type="region of interest" description="Disordered" evidence="2">
    <location>
        <begin position="818"/>
        <end position="868"/>
    </location>
</feature>
<gene>
    <name evidence="4" type="ORF">CYME_CMT140C</name>
</gene>
<feature type="compositionally biased region" description="Basic and acidic residues" evidence="2">
    <location>
        <begin position="818"/>
        <end position="831"/>
    </location>
</feature>
<evidence type="ECO:0000256" key="2">
    <source>
        <dbReference type="SAM" id="MobiDB-lite"/>
    </source>
</evidence>
<feature type="transmembrane region" description="Helical" evidence="3">
    <location>
        <begin position="460"/>
        <end position="478"/>
    </location>
</feature>
<feature type="coiled-coil region" evidence="1">
    <location>
        <begin position="398"/>
        <end position="425"/>
    </location>
</feature>
<feature type="transmembrane region" description="Helical" evidence="3">
    <location>
        <begin position="546"/>
        <end position="566"/>
    </location>
</feature>